<name>A0AAV4LU55_BABCB</name>
<proteinExistence type="predicted"/>
<reference evidence="1 2" key="1">
    <citation type="submission" date="2021-06" db="EMBL/GenBank/DDBJ databases">
        <title>Genome sequence of Babesia caballi.</title>
        <authorList>
            <person name="Yamagishi J."/>
            <person name="Kidaka T."/>
            <person name="Ochi A."/>
        </authorList>
    </citation>
    <scope>NUCLEOTIDE SEQUENCE [LARGE SCALE GENOMIC DNA]</scope>
    <source>
        <strain evidence="1">USDA-D6B2</strain>
    </source>
</reference>
<dbReference type="AlphaFoldDB" id="A0AAV4LU55"/>
<evidence type="ECO:0008006" key="3">
    <source>
        <dbReference type="Google" id="ProtNLM"/>
    </source>
</evidence>
<dbReference type="GeneID" id="94194586"/>
<accession>A0AAV4LU55</accession>
<evidence type="ECO:0000313" key="1">
    <source>
        <dbReference type="EMBL" id="GIX63105.1"/>
    </source>
</evidence>
<dbReference type="RefSeq" id="XP_067715174.1">
    <property type="nucleotide sequence ID" value="XM_067859073.1"/>
</dbReference>
<gene>
    <name evidence="1" type="ORF">BcabD6B2_25400</name>
</gene>
<keyword evidence="2" id="KW-1185">Reference proteome</keyword>
<protein>
    <recommendedName>
        <fullName evidence="3">NAD-specific glutamate dehydrogenase</fullName>
    </recommendedName>
</protein>
<dbReference type="Proteomes" id="UP001497744">
    <property type="component" value="Unassembled WGS sequence"/>
</dbReference>
<sequence length="745" mass="81924">MVVIRRVRQHGGILDHEAACQLRSVVQELYRLDEAGIVGLVLGPLEQLQHDRVIPVNFEDTGAYARAEGVHVVVLLVHDVGLDDLLHVRRHPPVRHHDGAGVVGQPVRELDIEDFADVLLDHLDQGRVLFQRQRILLDLLRSAFEVDVPLLHGLEGLALVVVELGDAGLVHGVGEVEDVDAALAEALQVGAAVDGAIRFATGVVDGLLRLGHFCDVLVKRYFVHLVLGGMVHEKLGNLLPVGGVVVAGDLQRPAEVLVELVEGGLLCKLLFDFLLLFLIRFRLELFLQLLLGVDAFLHQVLQGAQHGPNDLLTDDFNHLALLQVFTRDVEREVVAVDDTVEGVQVPRQKVGEAVRHEDPPGVYLDLVADVIVVEVGALWAIWNEQEGPEVDVSLRHEVDVREGLRARPTNGLVEGRVLLLRDLRLVPGPDGLDVVDVVPLGLGGALVSLKHVDGEPDELAVLLDQLLDLAAFEVLRGILLEEEGDLRTVLTERVSLGVLVELVLGVGRRLPDVLLVVPVLRLHDDAVGDEEDRVESDTELPDEVCVVFALGDGVNEVCRSRLGDSPQVVNQLVLGHTHTGIDNRERALGGRGPDPDRQLVSAVCAVFAEFENFVLFERIGGVGNKLPEEDLLVRVQRVDDNVHHTREVGLVRVAFSAFGRLGHFFVRQADRVLGLGYLHRTAFAMLSRGFRQGLHLDVRKRVLVGIDGHLRNRLFRDVDVLDSDHMFQMCDGADRHQAGKKGEER</sequence>
<organism evidence="1 2">
    <name type="scientific">Babesia caballi</name>
    <dbReference type="NCBI Taxonomy" id="5871"/>
    <lineage>
        <taxon>Eukaryota</taxon>
        <taxon>Sar</taxon>
        <taxon>Alveolata</taxon>
        <taxon>Apicomplexa</taxon>
        <taxon>Aconoidasida</taxon>
        <taxon>Piroplasmida</taxon>
        <taxon>Babesiidae</taxon>
        <taxon>Babesia</taxon>
    </lineage>
</organism>
<comment type="caution">
    <text evidence="1">The sequence shown here is derived from an EMBL/GenBank/DDBJ whole genome shotgun (WGS) entry which is preliminary data.</text>
</comment>
<dbReference type="EMBL" id="BPLF01000002">
    <property type="protein sequence ID" value="GIX63105.1"/>
    <property type="molecule type" value="Genomic_DNA"/>
</dbReference>
<evidence type="ECO:0000313" key="2">
    <source>
        <dbReference type="Proteomes" id="UP001497744"/>
    </source>
</evidence>